<feature type="transmembrane region" description="Helical" evidence="1">
    <location>
        <begin position="75"/>
        <end position="98"/>
    </location>
</feature>
<dbReference type="EMBL" id="JAAWWL010000002">
    <property type="protein sequence ID" value="NKI32065.1"/>
    <property type="molecule type" value="Genomic_DNA"/>
</dbReference>
<keyword evidence="1" id="KW-0812">Transmembrane</keyword>
<dbReference type="RefSeq" id="WP_168552289.1">
    <property type="nucleotide sequence ID" value="NZ_JAAWWL010000002.1"/>
</dbReference>
<organism evidence="2 3">
    <name type="scientific">Croceivirga thetidis</name>
    <dbReference type="NCBI Taxonomy" id="2721623"/>
    <lineage>
        <taxon>Bacteria</taxon>
        <taxon>Pseudomonadati</taxon>
        <taxon>Bacteroidota</taxon>
        <taxon>Flavobacteriia</taxon>
        <taxon>Flavobacteriales</taxon>
        <taxon>Flavobacteriaceae</taxon>
        <taxon>Croceivirga</taxon>
    </lineage>
</organism>
<dbReference type="Proteomes" id="UP000718451">
    <property type="component" value="Unassembled WGS sequence"/>
</dbReference>
<feature type="transmembrane region" description="Helical" evidence="1">
    <location>
        <begin position="42"/>
        <end position="63"/>
    </location>
</feature>
<evidence type="ECO:0000256" key="1">
    <source>
        <dbReference type="SAM" id="Phobius"/>
    </source>
</evidence>
<gene>
    <name evidence="2" type="ORF">HCU67_08945</name>
</gene>
<evidence type="ECO:0008006" key="4">
    <source>
        <dbReference type="Google" id="ProtNLM"/>
    </source>
</evidence>
<protein>
    <recommendedName>
        <fullName evidence="4">DUF4149 domain-containing protein</fullName>
    </recommendedName>
</protein>
<reference evidence="2 3" key="1">
    <citation type="submission" date="2020-04" db="EMBL/GenBank/DDBJ databases">
        <authorList>
            <person name="Yoon J."/>
        </authorList>
    </citation>
    <scope>NUCLEOTIDE SEQUENCE [LARGE SCALE GENOMIC DNA]</scope>
    <source>
        <strain evidence="2 3">DJ-13</strain>
    </source>
</reference>
<feature type="transmembrane region" description="Helical" evidence="1">
    <location>
        <begin position="9"/>
        <end position="30"/>
    </location>
</feature>
<sequence>MNKLLIARLLFDFGLVVLIWLVQLIIYPGFQFYSFEKLGHWHPIYTNAISTVVIPLMLGQLSVVSIQIIKVRNVYTILSACGVVMVWLLTFLVFVPMHNEISMGIIQETTLKNLVAQNWYRTVAWSVLFLLNVLYFKAKYSNLR</sequence>
<evidence type="ECO:0000313" key="2">
    <source>
        <dbReference type="EMBL" id="NKI32065.1"/>
    </source>
</evidence>
<keyword evidence="1" id="KW-0472">Membrane</keyword>
<keyword evidence="3" id="KW-1185">Reference proteome</keyword>
<keyword evidence="1" id="KW-1133">Transmembrane helix</keyword>
<evidence type="ECO:0000313" key="3">
    <source>
        <dbReference type="Proteomes" id="UP000718451"/>
    </source>
</evidence>
<name>A0ABX1GST0_9FLAO</name>
<accession>A0ABX1GST0</accession>
<feature type="transmembrane region" description="Helical" evidence="1">
    <location>
        <begin position="118"/>
        <end position="136"/>
    </location>
</feature>
<proteinExistence type="predicted"/>
<comment type="caution">
    <text evidence="2">The sequence shown here is derived from an EMBL/GenBank/DDBJ whole genome shotgun (WGS) entry which is preliminary data.</text>
</comment>